<sequence>MKQNTARTAKSHEKTPLSVIRLAVIKCLKLNAHCYLQANPLSIDKGNT</sequence>
<evidence type="ECO:0000313" key="1">
    <source>
        <dbReference type="EMBL" id="GAL93290.1"/>
    </source>
</evidence>
<gene>
    <name evidence="1" type="ORF">N44_01977</name>
</gene>
<comment type="caution">
    <text evidence="1">The sequence shown here is derived from an EMBL/GenBank/DDBJ whole genome shotgun (WGS) entry which is preliminary data.</text>
</comment>
<organism evidence="1 2">
    <name type="scientific">Microcystis aeruginosa NIES-44</name>
    <dbReference type="NCBI Taxonomy" id="449439"/>
    <lineage>
        <taxon>Bacteria</taxon>
        <taxon>Bacillati</taxon>
        <taxon>Cyanobacteriota</taxon>
        <taxon>Cyanophyceae</taxon>
        <taxon>Oscillatoriophycideae</taxon>
        <taxon>Chroococcales</taxon>
        <taxon>Microcystaceae</taxon>
        <taxon>Microcystis</taxon>
    </lineage>
</organism>
<proteinExistence type="predicted"/>
<dbReference type="Proteomes" id="UP000030321">
    <property type="component" value="Unassembled WGS sequence"/>
</dbReference>
<dbReference type="EMBL" id="BBPA01000035">
    <property type="protein sequence ID" value="GAL93290.1"/>
    <property type="molecule type" value="Genomic_DNA"/>
</dbReference>
<accession>A0A0A1VU87</accession>
<protein>
    <submittedName>
        <fullName evidence="1">Uncharacterized protein</fullName>
    </submittedName>
</protein>
<evidence type="ECO:0000313" key="2">
    <source>
        <dbReference type="Proteomes" id="UP000030321"/>
    </source>
</evidence>
<dbReference type="AlphaFoldDB" id="A0A0A1VU87"/>
<reference evidence="2" key="1">
    <citation type="journal article" date="2015" name="Genome">
        <title>Whole Genome Sequence of the Non-Microcystin-Producing Microcystis aeruginosa Strain NIES-44.</title>
        <authorList>
            <person name="Okano K."/>
            <person name="Miyata N."/>
            <person name="Ozaki Y."/>
        </authorList>
    </citation>
    <scope>NUCLEOTIDE SEQUENCE [LARGE SCALE GENOMIC DNA]</scope>
    <source>
        <strain evidence="2">NIES-44</strain>
    </source>
</reference>
<name>A0A0A1VU87_MICAE</name>